<keyword evidence="2 5" id="KW-0812">Transmembrane</keyword>
<evidence type="ECO:0000256" key="3">
    <source>
        <dbReference type="ARBA" id="ARBA00022989"/>
    </source>
</evidence>
<sequence length="289" mass="32280">MSDDKLYHYDPSLAAAVIFTLLFAVATGFHIYQMLMTKAHFLIAFCVGGVFETIGYIARIKSSTEHSHVEHSDADYSLGAYIVQTLLLLIAPALFAASIYMELARIVELAQADQYLFVRRRWLTRIFVSGDVLSFFSQAAGGGLMGSDNHDTVNIGSHVVVAGLFIQIIFFGCFIAAAVLFHWRLHKQPTRTVLADRPPYLRHLLALYATSVLIFVRSIVRVVEFIQGFDGYIASHEAFIYIFDAVPMLAVMLILNWIHPSEIKSYLRGGKMSKGLRLVDYPGTCEVSS</sequence>
<evidence type="ECO:0000313" key="6">
    <source>
        <dbReference type="EMBL" id="KAJ9148581.1"/>
    </source>
</evidence>
<dbReference type="Pfam" id="PF04479">
    <property type="entry name" value="RTA1"/>
    <property type="match status" value="1"/>
</dbReference>
<name>A0AA38RHU5_9PEZI</name>
<keyword evidence="7" id="KW-1185">Reference proteome</keyword>
<proteinExistence type="predicted"/>
<evidence type="ECO:0000256" key="4">
    <source>
        <dbReference type="ARBA" id="ARBA00023136"/>
    </source>
</evidence>
<accession>A0AA38RHU5</accession>
<feature type="transmembrane region" description="Helical" evidence="5">
    <location>
        <begin position="39"/>
        <end position="58"/>
    </location>
</feature>
<dbReference type="EMBL" id="JANBVO010000012">
    <property type="protein sequence ID" value="KAJ9148581.1"/>
    <property type="molecule type" value="Genomic_DNA"/>
</dbReference>
<evidence type="ECO:0000256" key="2">
    <source>
        <dbReference type="ARBA" id="ARBA00022692"/>
    </source>
</evidence>
<dbReference type="PANTHER" id="PTHR31465:SF1">
    <property type="entry name" value="PROTEIN RTA1-RELATED"/>
    <property type="match status" value="1"/>
</dbReference>
<keyword evidence="3 5" id="KW-1133">Transmembrane helix</keyword>
<feature type="transmembrane region" description="Helical" evidence="5">
    <location>
        <begin position="78"/>
        <end position="101"/>
    </location>
</feature>
<keyword evidence="4 5" id="KW-0472">Membrane</keyword>
<evidence type="ECO:0000256" key="5">
    <source>
        <dbReference type="SAM" id="Phobius"/>
    </source>
</evidence>
<dbReference type="Proteomes" id="UP001174694">
    <property type="component" value="Unassembled WGS sequence"/>
</dbReference>
<dbReference type="AlphaFoldDB" id="A0AA38RHU5"/>
<dbReference type="GO" id="GO:0016020">
    <property type="term" value="C:membrane"/>
    <property type="evidence" value="ECO:0007669"/>
    <property type="project" value="UniProtKB-SubCell"/>
</dbReference>
<dbReference type="InterPro" id="IPR007568">
    <property type="entry name" value="RTA1"/>
</dbReference>
<reference evidence="6" key="1">
    <citation type="submission" date="2022-07" db="EMBL/GenBank/DDBJ databases">
        <title>Fungi with potential for degradation of polypropylene.</title>
        <authorList>
            <person name="Gostincar C."/>
        </authorList>
    </citation>
    <scope>NUCLEOTIDE SEQUENCE</scope>
    <source>
        <strain evidence="6">EXF-13308</strain>
    </source>
</reference>
<feature type="transmembrane region" description="Helical" evidence="5">
    <location>
        <begin position="12"/>
        <end position="32"/>
    </location>
</feature>
<feature type="transmembrane region" description="Helical" evidence="5">
    <location>
        <begin position="238"/>
        <end position="258"/>
    </location>
</feature>
<feature type="transmembrane region" description="Helical" evidence="5">
    <location>
        <begin position="160"/>
        <end position="183"/>
    </location>
</feature>
<dbReference type="PANTHER" id="PTHR31465">
    <property type="entry name" value="PROTEIN RTA1-RELATED"/>
    <property type="match status" value="1"/>
</dbReference>
<comment type="caution">
    <text evidence="6">The sequence shown here is derived from an EMBL/GenBank/DDBJ whole genome shotgun (WGS) entry which is preliminary data.</text>
</comment>
<feature type="transmembrane region" description="Helical" evidence="5">
    <location>
        <begin position="122"/>
        <end position="140"/>
    </location>
</feature>
<feature type="transmembrane region" description="Helical" evidence="5">
    <location>
        <begin position="204"/>
        <end position="226"/>
    </location>
</feature>
<evidence type="ECO:0000313" key="7">
    <source>
        <dbReference type="Proteomes" id="UP001174694"/>
    </source>
</evidence>
<organism evidence="6 7">
    <name type="scientific">Pleurostoma richardsiae</name>
    <dbReference type="NCBI Taxonomy" id="41990"/>
    <lineage>
        <taxon>Eukaryota</taxon>
        <taxon>Fungi</taxon>
        <taxon>Dikarya</taxon>
        <taxon>Ascomycota</taxon>
        <taxon>Pezizomycotina</taxon>
        <taxon>Sordariomycetes</taxon>
        <taxon>Sordariomycetidae</taxon>
        <taxon>Calosphaeriales</taxon>
        <taxon>Pleurostomataceae</taxon>
        <taxon>Pleurostoma</taxon>
    </lineage>
</organism>
<gene>
    <name evidence="6" type="ORF">NKR23_g4921</name>
</gene>
<evidence type="ECO:0000256" key="1">
    <source>
        <dbReference type="ARBA" id="ARBA00004141"/>
    </source>
</evidence>
<protein>
    <submittedName>
        <fullName evidence="6">RTA1-domain-containing protein</fullName>
    </submittedName>
</protein>
<comment type="subcellular location">
    <subcellularLocation>
        <location evidence="1">Membrane</location>
        <topology evidence="1">Multi-pass membrane protein</topology>
    </subcellularLocation>
</comment>